<accession>A0A7T0KGK6</accession>
<proteinExistence type="predicted"/>
<dbReference type="KEGG" id="cliz:G7Y31_08710"/>
<keyword evidence="2" id="KW-1185">Reference proteome</keyword>
<dbReference type="EMBL" id="CP064954">
    <property type="protein sequence ID" value="QPK80376.1"/>
    <property type="molecule type" value="Genomic_DNA"/>
</dbReference>
<dbReference type="AlphaFoldDB" id="A0A7T0KGK6"/>
<evidence type="ECO:0000313" key="1">
    <source>
        <dbReference type="EMBL" id="QPK80376.1"/>
    </source>
</evidence>
<evidence type="ECO:0000313" key="2">
    <source>
        <dbReference type="Proteomes" id="UP000594681"/>
    </source>
</evidence>
<name>A0A7T0KGK6_9CORY</name>
<organism evidence="1 2">
    <name type="scientific">Corynebacterium lizhenjunii</name>
    <dbReference type="NCBI Taxonomy" id="2709394"/>
    <lineage>
        <taxon>Bacteria</taxon>
        <taxon>Bacillati</taxon>
        <taxon>Actinomycetota</taxon>
        <taxon>Actinomycetes</taxon>
        <taxon>Mycobacteriales</taxon>
        <taxon>Corynebacteriaceae</taxon>
        <taxon>Corynebacterium</taxon>
    </lineage>
</organism>
<sequence>MVATGCSILQPEEQGLNPGEEIAVTTSQTPEYQPKDTPNQEVTSNLRAPVSDKGLGVEWRLQGVYADSYQGSVLTILVKNTNELPLPVDAIGDPVVEVADGNGGWTAVPLLGYDPAVNTDVMPPGLDEPLGSGASTNLQYRIGAAPGGLWNARLSIGNVTWIGDLNL</sequence>
<evidence type="ECO:0008006" key="3">
    <source>
        <dbReference type="Google" id="ProtNLM"/>
    </source>
</evidence>
<gene>
    <name evidence="1" type="ORF">G7Y31_08710</name>
</gene>
<protein>
    <recommendedName>
        <fullName evidence="3">DUF4352 domain-containing protein</fullName>
    </recommendedName>
</protein>
<reference evidence="1 2" key="1">
    <citation type="submission" date="2020-11" db="EMBL/GenBank/DDBJ databases">
        <title>Corynebacterium sp. ZJ-599.</title>
        <authorList>
            <person name="Zhou J."/>
        </authorList>
    </citation>
    <scope>NUCLEOTIDE SEQUENCE [LARGE SCALE GENOMIC DNA]</scope>
    <source>
        <strain evidence="1 2">ZJ-599</strain>
    </source>
</reference>
<dbReference type="Proteomes" id="UP000594681">
    <property type="component" value="Chromosome"/>
</dbReference>